<dbReference type="Pfam" id="PF00620">
    <property type="entry name" value="RhoGAP"/>
    <property type="match status" value="1"/>
</dbReference>
<dbReference type="InterPro" id="IPR047225">
    <property type="entry name" value="PH_GRAF"/>
</dbReference>
<dbReference type="GO" id="GO:0048471">
    <property type="term" value="C:perinuclear region of cytoplasm"/>
    <property type="evidence" value="ECO:0007669"/>
    <property type="project" value="UniProtKB-SubCell"/>
</dbReference>
<dbReference type="SMART" id="SM00324">
    <property type="entry name" value="RhoGAP"/>
    <property type="match status" value="1"/>
</dbReference>
<proteinExistence type="predicted"/>
<evidence type="ECO:0000256" key="4">
    <source>
        <dbReference type="ARBA" id="ARBA00022475"/>
    </source>
</evidence>
<dbReference type="PROSITE" id="PS50238">
    <property type="entry name" value="RHOGAP"/>
    <property type="match status" value="1"/>
</dbReference>
<protein>
    <recommendedName>
        <fullName evidence="6">Rho GTPase-activating protein 10</fullName>
    </recommendedName>
    <alternativeName>
        <fullName evidence="7">Rho-type GTPase-activating protein 10</fullName>
    </alternativeName>
</protein>
<dbReference type="InterPro" id="IPR008936">
    <property type="entry name" value="Rho_GTPase_activation_prot"/>
</dbReference>
<dbReference type="Pfam" id="PF00169">
    <property type="entry name" value="PH"/>
    <property type="match status" value="1"/>
</dbReference>
<evidence type="ECO:0000313" key="13">
    <source>
        <dbReference type="Proteomes" id="UP000314981"/>
    </source>
</evidence>
<feature type="domain" description="PH" evidence="10">
    <location>
        <begin position="487"/>
        <end position="594"/>
    </location>
</feature>
<dbReference type="Gene3D" id="1.10.555.10">
    <property type="entry name" value="Rho GTPase activation protein"/>
    <property type="match status" value="1"/>
</dbReference>
<dbReference type="Gene3D" id="2.30.29.30">
    <property type="entry name" value="Pleckstrin-homology domain (PH domain)/Phosphotyrosine-binding domain (PTB)"/>
    <property type="match status" value="1"/>
</dbReference>
<dbReference type="FunFam" id="1.20.1270.60:FF:000001">
    <property type="entry name" value="Rho GTPase-activating protein 26"/>
    <property type="match status" value="1"/>
</dbReference>
<organism evidence="12 13">
    <name type="scientific">Bos indicus x Bos taurus</name>
    <name type="common">Hybrid cattle</name>
    <dbReference type="NCBI Taxonomy" id="30522"/>
    <lineage>
        <taxon>Eukaryota</taxon>
        <taxon>Metazoa</taxon>
        <taxon>Chordata</taxon>
        <taxon>Craniata</taxon>
        <taxon>Vertebrata</taxon>
        <taxon>Euteleostomi</taxon>
        <taxon>Mammalia</taxon>
        <taxon>Eutheria</taxon>
        <taxon>Laurasiatheria</taxon>
        <taxon>Artiodactyla</taxon>
        <taxon>Ruminantia</taxon>
        <taxon>Pecora</taxon>
        <taxon>Bovidae</taxon>
        <taxon>Bovinae</taxon>
        <taxon>Bos</taxon>
    </lineage>
</organism>
<feature type="compositionally biased region" description="Pro residues" evidence="9">
    <location>
        <begin position="806"/>
        <end position="817"/>
    </location>
</feature>
<dbReference type="InterPro" id="IPR047234">
    <property type="entry name" value="GRAF_fam"/>
</dbReference>
<feature type="compositionally biased region" description="Basic and acidic residues" evidence="9">
    <location>
        <begin position="844"/>
        <end position="854"/>
    </location>
</feature>
<evidence type="ECO:0000256" key="1">
    <source>
        <dbReference type="ARBA" id="ARBA00004236"/>
    </source>
</evidence>
<keyword evidence="4" id="KW-0472">Membrane</keyword>
<dbReference type="PANTHER" id="PTHR12552">
    <property type="entry name" value="OLIGOPHRENIN 1"/>
    <property type="match status" value="1"/>
</dbReference>
<feature type="compositionally biased region" description="Basic and acidic residues" evidence="9">
    <location>
        <begin position="96"/>
        <end position="117"/>
    </location>
</feature>
<dbReference type="Gene3D" id="1.20.1270.60">
    <property type="entry name" value="Arfaptin homology (AH) domain/BAR domain"/>
    <property type="match status" value="1"/>
</dbReference>
<dbReference type="Pfam" id="PF16746">
    <property type="entry name" value="BAR_3"/>
    <property type="match status" value="1"/>
</dbReference>
<dbReference type="FunFam" id="2.30.29.30:FF:000157">
    <property type="entry name" value="Putative rho GTPase-activating protein 10"/>
    <property type="match status" value="1"/>
</dbReference>
<evidence type="ECO:0000256" key="9">
    <source>
        <dbReference type="SAM" id="MobiDB-lite"/>
    </source>
</evidence>
<dbReference type="Proteomes" id="UP000314981">
    <property type="component" value="Chromosome 17"/>
</dbReference>
<keyword evidence="13" id="KW-1185">Reference proteome</keyword>
<dbReference type="InterPro" id="IPR027267">
    <property type="entry name" value="AH/BAR_dom_sf"/>
</dbReference>
<comment type="subcellular location">
    <subcellularLocation>
        <location evidence="1">Cell membrane</location>
    </subcellularLocation>
    <subcellularLocation>
        <location evidence="2">Cytoplasm</location>
        <location evidence="2">Perinuclear region</location>
    </subcellularLocation>
</comment>
<dbReference type="GO" id="GO:0005886">
    <property type="term" value="C:plasma membrane"/>
    <property type="evidence" value="ECO:0007669"/>
    <property type="project" value="UniProtKB-SubCell"/>
</dbReference>
<evidence type="ECO:0000313" key="12">
    <source>
        <dbReference type="Ensembl" id="ENSBIXP00000005893.1"/>
    </source>
</evidence>
<feature type="coiled-coil region" evidence="8">
    <location>
        <begin position="447"/>
        <end position="474"/>
    </location>
</feature>
<feature type="region of interest" description="Disordered" evidence="9">
    <location>
        <begin position="48"/>
        <end position="149"/>
    </location>
</feature>
<dbReference type="InterPro" id="IPR000198">
    <property type="entry name" value="RhoGAP_dom"/>
</dbReference>
<dbReference type="SMART" id="SM00233">
    <property type="entry name" value="PH"/>
    <property type="match status" value="1"/>
</dbReference>
<dbReference type="SUPFAM" id="SSF48350">
    <property type="entry name" value="GTPase activation domain, GAP"/>
    <property type="match status" value="1"/>
</dbReference>
<evidence type="ECO:0000256" key="6">
    <source>
        <dbReference type="ARBA" id="ARBA00070231"/>
    </source>
</evidence>
<comment type="function">
    <text evidence="5">GTPase-activating protein that catalyzes the conversion of active GTP-bound Rho GTPases to their inactive GDP-bound form, thus suppressing various Rho GTPase-mediated cellular processes. Also converts Cdc42 to an inactive GDP-bound state. Essential for PTKB2 regulation of cytoskeletal organization via Rho family GTPases. Inhibits PAK2 proteolytic fragment PAK-2p34 kinase activity and changes its localization from the nucleus to the perinuclear region. Stabilizes PAK-2p34 thereby increasing stimulation of cell death. Associates with MICAL1 on the endosomal membrane to promote Rab8-Rab10-dependent tubule extension. After dissociation with MICAL1, recruits WDR44 which connects the endoplasmic reticulum (ER) with the endosomal tubule, thereby participating in the export of a subset of neosynthesized proteins.</text>
</comment>
<reference evidence="12 13" key="1">
    <citation type="submission" date="2018-11" db="EMBL/GenBank/DDBJ databases">
        <title>Haplotype-resolved cattle genomes.</title>
        <authorList>
            <person name="Low W.Y."/>
            <person name="Tearle R."/>
            <person name="Bickhart D.M."/>
            <person name="Rosen B.D."/>
            <person name="Koren S."/>
            <person name="Rhie A."/>
            <person name="Hiendleder S."/>
            <person name="Phillippy A.M."/>
            <person name="Smith T.P.L."/>
            <person name="Williams J.L."/>
        </authorList>
    </citation>
    <scope>NUCLEOTIDE SEQUENCE [LARGE SCALE GENOMIC DNA]</scope>
</reference>
<evidence type="ECO:0000256" key="7">
    <source>
        <dbReference type="ARBA" id="ARBA00083384"/>
    </source>
</evidence>
<dbReference type="CDD" id="cd04374">
    <property type="entry name" value="RhoGAP_Graf"/>
    <property type="match status" value="1"/>
</dbReference>
<accession>A0A4W2BZM5</accession>
<dbReference type="STRING" id="30522.A0A4W2BZM5"/>
<dbReference type="GO" id="GO:0043066">
    <property type="term" value="P:negative regulation of apoptotic process"/>
    <property type="evidence" value="ECO:0007669"/>
    <property type="project" value="TreeGrafter"/>
</dbReference>
<dbReference type="InterPro" id="IPR011993">
    <property type="entry name" value="PH-like_dom_sf"/>
</dbReference>
<evidence type="ECO:0000259" key="10">
    <source>
        <dbReference type="PROSITE" id="PS50003"/>
    </source>
</evidence>
<reference evidence="12" key="2">
    <citation type="submission" date="2025-08" db="UniProtKB">
        <authorList>
            <consortium name="Ensembl"/>
        </authorList>
    </citation>
    <scope>IDENTIFICATION</scope>
</reference>
<dbReference type="GO" id="GO:0005096">
    <property type="term" value="F:GTPase activator activity"/>
    <property type="evidence" value="ECO:0007669"/>
    <property type="project" value="UniProtKB-KW"/>
</dbReference>
<feature type="compositionally biased region" description="Polar residues" evidence="9">
    <location>
        <begin position="897"/>
        <end position="919"/>
    </location>
</feature>
<evidence type="ECO:0000259" key="11">
    <source>
        <dbReference type="PROSITE" id="PS50238"/>
    </source>
</evidence>
<dbReference type="PANTHER" id="PTHR12552:SF5">
    <property type="entry name" value="RHO GTPASE-ACTIVATING PROTEIN 10"/>
    <property type="match status" value="1"/>
</dbReference>
<name>A0A4W2BZM5_BOBOX</name>
<reference evidence="12" key="3">
    <citation type="submission" date="2025-09" db="UniProtKB">
        <authorList>
            <consortium name="Ensembl"/>
        </authorList>
    </citation>
    <scope>IDENTIFICATION</scope>
</reference>
<sequence>MCVHSQFRVRPERKKPRSQIVKPSKPDLRVKPPAEEYYRCSEDAPFPVPVRFPRIGEPPVKPRKGEALAPGAGGEPQGEIIHQGSLGRKRRGHCAWGREGKEGRDVRGRQGEEEGGRRRNKTGARAGRGGAGPGLREGVRRGAGRGGAAALELRRGLPGSRRRALARCRRAVACGPAPLLGACPRCSRRTPGAPSFSGACYARGPSPRPGARLGLCARTAAVMGLQPLEFSDCYLDSPWFRERIRAHEAELERTNKFIKELIKDGKNLIAATKTLSAAQRKFAHSLRDFKFEFIGDAETDDERCIDASLREFSNFLKNLEEQREIMALSVTETLIKPLEKFRKEQLGAVKEEKKKFDKETERNYSLIDKHLNLSAKKKDSHLQEADIQVEQNRQHFYELSLEYVCKLQEIQERKKFEFVEPMLSFFQGMFTFYHQGHELAKDFNHYKMELQINIQNTRNRFEGTRSEVEELMNKIRQNPKDHKRASQFTAEGYLYVQEKRPPPFGSSWVKHYCMYRKAAKKFTMIPFEHRSGGKLGDGEVFFLKECIRRHTDSIDRRFCFDVEAADRPGISLTMQAFSEEERKQWLEVLGGKEALFPSFNRAIIPRPEGSAQLDKMGFTILRKCIRAVETRGINDQGLYRVVGVSSKVQRLLSMLMDVKTCNEVDLENSVDWEVKTITSALKQYLRSLPEPLMTYELHGDFIVPAKSGSPESRVNAIHFLVHKLPEKNKEMLDILVKHLTNVSNHSKQNLMTVANLGVVFGPTLMRPQEETVAAIMDLKFQNIVVEILIENHEKIFRTPPDATLPEPGPLSAPPNAPPRQSKRQGQRTKRPVAVYNLCLELEDGDRPSLPKEDTPPSSLDSLSSPSPTTATALGHPGPDRNHLLTDGGSFGDWAPTAPSQARSSAVQWLNPQSPTTPSCSPAVTPPSPKLPPVPLSLPATVADKPPESANLKGTWLAGGDFEWQEGADSTELRQAAVAPGCRPWPQSTFLGAASPVHLPGGTHGHLDTPGGFLVCHSSPLRLSLEGCVCRLFPSLYC</sequence>
<feature type="compositionally biased region" description="Gly residues" evidence="9">
    <location>
        <begin position="126"/>
        <end position="135"/>
    </location>
</feature>
<feature type="compositionally biased region" description="Basic residues" evidence="9">
    <location>
        <begin position="820"/>
        <end position="830"/>
    </location>
</feature>
<dbReference type="FunFam" id="1.10.555.10:FF:000006">
    <property type="entry name" value="Rho GTPase activating protein 26"/>
    <property type="match status" value="1"/>
</dbReference>
<dbReference type="CDD" id="cd01249">
    <property type="entry name" value="BAR-PH_GRAF_family"/>
    <property type="match status" value="1"/>
</dbReference>
<dbReference type="AlphaFoldDB" id="A0A4W2BZM5"/>
<keyword evidence="4" id="KW-1003">Cell membrane</keyword>
<dbReference type="InterPro" id="IPR001849">
    <property type="entry name" value="PH_domain"/>
</dbReference>
<dbReference type="PROSITE" id="PS50003">
    <property type="entry name" value="PH_DOMAIN"/>
    <property type="match status" value="1"/>
</dbReference>
<dbReference type="Ensembl" id="ENSBIXT00000004847.1">
    <property type="protein sequence ID" value="ENSBIXP00000005893.1"/>
    <property type="gene ID" value="ENSBIXG00000012032.1"/>
</dbReference>
<feature type="region of interest" description="Disordered" evidence="9">
    <location>
        <begin position="1"/>
        <end position="33"/>
    </location>
</feature>
<feature type="region of interest" description="Disordered" evidence="9">
    <location>
        <begin position="798"/>
        <end position="931"/>
    </location>
</feature>
<dbReference type="GO" id="GO:0007165">
    <property type="term" value="P:signal transduction"/>
    <property type="evidence" value="ECO:0007669"/>
    <property type="project" value="InterPro"/>
</dbReference>
<dbReference type="GO" id="GO:0005829">
    <property type="term" value="C:cytosol"/>
    <property type="evidence" value="ECO:0007669"/>
    <property type="project" value="TreeGrafter"/>
</dbReference>
<evidence type="ECO:0000256" key="2">
    <source>
        <dbReference type="ARBA" id="ARBA00004556"/>
    </source>
</evidence>
<dbReference type="CDD" id="cd07635">
    <property type="entry name" value="BAR_GRAF2"/>
    <property type="match status" value="1"/>
</dbReference>
<dbReference type="SUPFAM" id="SSF103657">
    <property type="entry name" value="BAR/IMD domain-like"/>
    <property type="match status" value="1"/>
</dbReference>
<feature type="compositionally biased region" description="Low complexity" evidence="9">
    <location>
        <begin position="855"/>
        <end position="872"/>
    </location>
</feature>
<feature type="compositionally biased region" description="Basic and acidic residues" evidence="9">
    <location>
        <begin position="24"/>
        <end position="33"/>
    </location>
</feature>
<evidence type="ECO:0000256" key="5">
    <source>
        <dbReference type="ARBA" id="ARBA00054039"/>
    </source>
</evidence>
<dbReference type="SUPFAM" id="SSF50729">
    <property type="entry name" value="PH domain-like"/>
    <property type="match status" value="1"/>
</dbReference>
<feature type="domain" description="Rho-GAP" evidence="11">
    <location>
        <begin position="611"/>
        <end position="796"/>
    </location>
</feature>
<evidence type="ECO:0000256" key="8">
    <source>
        <dbReference type="SAM" id="Coils"/>
    </source>
</evidence>
<dbReference type="InterPro" id="IPR004148">
    <property type="entry name" value="BAR_dom"/>
</dbReference>
<dbReference type="GO" id="GO:0007010">
    <property type="term" value="P:cytoskeleton organization"/>
    <property type="evidence" value="ECO:0007669"/>
    <property type="project" value="TreeGrafter"/>
</dbReference>
<keyword evidence="8" id="KW-0175">Coiled coil</keyword>
<evidence type="ECO:0000256" key="3">
    <source>
        <dbReference type="ARBA" id="ARBA00022468"/>
    </source>
</evidence>
<keyword evidence="3" id="KW-0343">GTPase activation</keyword>